<dbReference type="InterPro" id="IPR001296">
    <property type="entry name" value="Glyco_trans_1"/>
</dbReference>
<dbReference type="Pfam" id="PF13579">
    <property type="entry name" value="Glyco_trans_4_4"/>
    <property type="match status" value="1"/>
</dbReference>
<dbReference type="PANTHER" id="PTHR12526">
    <property type="entry name" value="GLYCOSYLTRANSFERASE"/>
    <property type="match status" value="1"/>
</dbReference>
<gene>
    <name evidence="5" type="ORF">CYMTET_16385</name>
</gene>
<feature type="domain" description="Glycosyl transferase family 1" evidence="3">
    <location>
        <begin position="218"/>
        <end position="329"/>
    </location>
</feature>
<evidence type="ECO:0000256" key="1">
    <source>
        <dbReference type="ARBA" id="ARBA00022676"/>
    </source>
</evidence>
<proteinExistence type="predicted"/>
<reference evidence="5 6" key="1">
    <citation type="journal article" date="2015" name="Genome Biol. Evol.">
        <title>Comparative Genomics of a Bacterivorous Green Alga Reveals Evolutionary Causalities and Consequences of Phago-Mixotrophic Mode of Nutrition.</title>
        <authorList>
            <person name="Burns J.A."/>
            <person name="Paasch A."/>
            <person name="Narechania A."/>
            <person name="Kim E."/>
        </authorList>
    </citation>
    <scope>NUCLEOTIDE SEQUENCE [LARGE SCALE GENOMIC DNA]</scope>
    <source>
        <strain evidence="5 6">PLY_AMNH</strain>
    </source>
</reference>
<dbReference type="InterPro" id="IPR028098">
    <property type="entry name" value="Glyco_trans_4-like_N"/>
</dbReference>
<dbReference type="AlphaFoldDB" id="A0AAE0L823"/>
<evidence type="ECO:0000256" key="2">
    <source>
        <dbReference type="ARBA" id="ARBA00022679"/>
    </source>
</evidence>
<evidence type="ECO:0000313" key="5">
    <source>
        <dbReference type="EMBL" id="KAK3275478.1"/>
    </source>
</evidence>
<dbReference type="PANTHER" id="PTHR12526:SF510">
    <property type="entry name" value="D-INOSITOL 3-PHOSPHATE GLYCOSYLTRANSFERASE"/>
    <property type="match status" value="1"/>
</dbReference>
<evidence type="ECO:0000313" key="6">
    <source>
        <dbReference type="Proteomes" id="UP001190700"/>
    </source>
</evidence>
<dbReference type="Pfam" id="PF00534">
    <property type="entry name" value="Glycos_transf_1"/>
    <property type="match status" value="1"/>
</dbReference>
<evidence type="ECO:0008006" key="7">
    <source>
        <dbReference type="Google" id="ProtNLM"/>
    </source>
</evidence>
<dbReference type="GO" id="GO:0016757">
    <property type="term" value="F:glycosyltransferase activity"/>
    <property type="evidence" value="ECO:0007669"/>
    <property type="project" value="UniProtKB-KW"/>
</dbReference>
<dbReference type="Gene3D" id="3.40.50.2000">
    <property type="entry name" value="Glycogen Phosphorylase B"/>
    <property type="match status" value="2"/>
</dbReference>
<accession>A0AAE0L823</accession>
<keyword evidence="6" id="KW-1185">Reference proteome</keyword>
<comment type="caution">
    <text evidence="5">The sequence shown here is derived from an EMBL/GenBank/DDBJ whole genome shotgun (WGS) entry which is preliminary data.</text>
</comment>
<sequence>MRILVISLEFKAGTFSGNGVYAQSIVRALVDNCGHNVLVLSGRPAGGEPTSSDALPLIEVELPIWGRLDRGSAWREFGNAVSLDIAKKVFDFAPDIVCGVDWTSLAPYRALVGLWPQFTTLQAPGLANLNFRVFSMPHDGASEEDLKFYRAAEADMASNSLGVIALSRKDAEFISSNLLSADTPQQPVQVVLPPLRDEVLKLAEAAEAAGGSTAVRARPFITCCVRLSPEKEPHRFAQIIEELAKRGVLEKYGVAPLLCGAQTTEYAESIKQRVRAASRNAVVYEDFMPPSKLAQVYGSARINFHPSLYDAFGMTVVEAASFGAPTLLNMGGIGAADLLRWVPNPCSPLFCPTGALLYPIQ</sequence>
<dbReference type="Proteomes" id="UP001190700">
    <property type="component" value="Unassembled WGS sequence"/>
</dbReference>
<evidence type="ECO:0000259" key="3">
    <source>
        <dbReference type="Pfam" id="PF00534"/>
    </source>
</evidence>
<organism evidence="5 6">
    <name type="scientific">Cymbomonas tetramitiformis</name>
    <dbReference type="NCBI Taxonomy" id="36881"/>
    <lineage>
        <taxon>Eukaryota</taxon>
        <taxon>Viridiplantae</taxon>
        <taxon>Chlorophyta</taxon>
        <taxon>Pyramimonadophyceae</taxon>
        <taxon>Pyramimonadales</taxon>
        <taxon>Pyramimonadaceae</taxon>
        <taxon>Cymbomonas</taxon>
    </lineage>
</organism>
<keyword evidence="1" id="KW-0328">Glycosyltransferase</keyword>
<dbReference type="EMBL" id="LGRX02007196">
    <property type="protein sequence ID" value="KAK3275478.1"/>
    <property type="molecule type" value="Genomic_DNA"/>
</dbReference>
<name>A0AAE0L823_9CHLO</name>
<keyword evidence="2" id="KW-0808">Transferase</keyword>
<evidence type="ECO:0000259" key="4">
    <source>
        <dbReference type="Pfam" id="PF13579"/>
    </source>
</evidence>
<feature type="domain" description="Glycosyltransferase subfamily 4-like N-terminal" evidence="4">
    <location>
        <begin position="17"/>
        <end position="175"/>
    </location>
</feature>
<dbReference type="SUPFAM" id="SSF53756">
    <property type="entry name" value="UDP-Glycosyltransferase/glycogen phosphorylase"/>
    <property type="match status" value="1"/>
</dbReference>
<protein>
    <recommendedName>
        <fullName evidence="7">Glycosyltransferase</fullName>
    </recommendedName>
</protein>